<accession>A0A418LXH4</accession>
<reference evidence="6 7" key="1">
    <citation type="submission" date="2018-08" db="EMBL/GenBank/DDBJ databases">
        <title>Fibrisoma montanum sp. nov., isolated from Danxia mountain soil.</title>
        <authorList>
            <person name="Huang Y."/>
        </authorList>
    </citation>
    <scope>NUCLEOTIDE SEQUENCE [LARGE SCALE GENOMIC DNA]</scope>
    <source>
        <strain evidence="6 7">HYT19</strain>
    </source>
</reference>
<feature type="region of interest" description="Disordered" evidence="4">
    <location>
        <begin position="1"/>
        <end position="20"/>
    </location>
</feature>
<evidence type="ECO:0000313" key="6">
    <source>
        <dbReference type="EMBL" id="RIV18059.1"/>
    </source>
</evidence>
<evidence type="ECO:0000259" key="5">
    <source>
        <dbReference type="PROSITE" id="PS01124"/>
    </source>
</evidence>
<dbReference type="EMBL" id="QXED01000013">
    <property type="protein sequence ID" value="RIV18059.1"/>
    <property type="molecule type" value="Genomic_DNA"/>
</dbReference>
<protein>
    <submittedName>
        <fullName evidence="6">AraC family transcriptional regulator</fullName>
    </submittedName>
</protein>
<feature type="compositionally biased region" description="Polar residues" evidence="4">
    <location>
        <begin position="1"/>
        <end position="14"/>
    </location>
</feature>
<feature type="domain" description="HTH araC/xylS-type" evidence="5">
    <location>
        <begin position="237"/>
        <end position="338"/>
    </location>
</feature>
<organism evidence="6 7">
    <name type="scientific">Fibrisoma montanum</name>
    <dbReference type="NCBI Taxonomy" id="2305895"/>
    <lineage>
        <taxon>Bacteria</taxon>
        <taxon>Pseudomonadati</taxon>
        <taxon>Bacteroidota</taxon>
        <taxon>Cytophagia</taxon>
        <taxon>Cytophagales</taxon>
        <taxon>Spirosomataceae</taxon>
        <taxon>Fibrisoma</taxon>
    </lineage>
</organism>
<name>A0A418LXH4_9BACT</name>
<dbReference type="InterPro" id="IPR018060">
    <property type="entry name" value="HTH_AraC"/>
</dbReference>
<evidence type="ECO:0000256" key="3">
    <source>
        <dbReference type="ARBA" id="ARBA00023163"/>
    </source>
</evidence>
<proteinExistence type="predicted"/>
<dbReference type="PANTHER" id="PTHR46796">
    <property type="entry name" value="HTH-TYPE TRANSCRIPTIONAL ACTIVATOR RHAS-RELATED"/>
    <property type="match status" value="1"/>
</dbReference>
<sequence>MQPGSAGSSRNRSTAIRPRSRPEWYRGLESEKRVRSMVSGRWMIGWSEYTKSGKHNGRPIEETVGHLRKRPFRTCLKTCYFSGCTGDLPTMNYSEVLPAMPLQPYVECYWIRRGRPVAQAARILPDGCTDILYVFGSKAAVSDGALLVGTMTRAVLSSVAPEADVLGVRFRPGGLFPFVQTPLHLFTDGLVELAGVQKQLGDSVFSALGDTDAWAVRIDRLDRALLKRLSAGQLPPPSVLASVRHLEGQHGQFSIERLADQGGISRRQLERQFQQYVGVSPKLLARILRFRRMQALLRTQPADSLMGLAFDNGYTDHAHLTKEFRAFAGITPSTYWGEG</sequence>
<dbReference type="Pfam" id="PF12833">
    <property type="entry name" value="HTH_18"/>
    <property type="match status" value="1"/>
</dbReference>
<dbReference type="SMART" id="SM00342">
    <property type="entry name" value="HTH_ARAC"/>
    <property type="match status" value="1"/>
</dbReference>
<keyword evidence="7" id="KW-1185">Reference proteome</keyword>
<dbReference type="PROSITE" id="PS01124">
    <property type="entry name" value="HTH_ARAC_FAMILY_2"/>
    <property type="match status" value="1"/>
</dbReference>
<dbReference type="Gene3D" id="1.10.10.60">
    <property type="entry name" value="Homeodomain-like"/>
    <property type="match status" value="1"/>
</dbReference>
<evidence type="ECO:0000256" key="4">
    <source>
        <dbReference type="SAM" id="MobiDB-lite"/>
    </source>
</evidence>
<keyword evidence="1" id="KW-0805">Transcription regulation</keyword>
<dbReference type="InterPro" id="IPR050204">
    <property type="entry name" value="AraC_XylS_family_regulators"/>
</dbReference>
<dbReference type="GO" id="GO:0043565">
    <property type="term" value="F:sequence-specific DNA binding"/>
    <property type="evidence" value="ECO:0007669"/>
    <property type="project" value="InterPro"/>
</dbReference>
<comment type="caution">
    <text evidence="6">The sequence shown here is derived from an EMBL/GenBank/DDBJ whole genome shotgun (WGS) entry which is preliminary data.</text>
</comment>
<dbReference type="Pfam" id="PF20240">
    <property type="entry name" value="DUF6597"/>
    <property type="match status" value="1"/>
</dbReference>
<dbReference type="GO" id="GO:0003700">
    <property type="term" value="F:DNA-binding transcription factor activity"/>
    <property type="evidence" value="ECO:0007669"/>
    <property type="project" value="InterPro"/>
</dbReference>
<dbReference type="InterPro" id="IPR046532">
    <property type="entry name" value="DUF6597"/>
</dbReference>
<dbReference type="AlphaFoldDB" id="A0A418LXH4"/>
<evidence type="ECO:0000256" key="1">
    <source>
        <dbReference type="ARBA" id="ARBA00023015"/>
    </source>
</evidence>
<evidence type="ECO:0000313" key="7">
    <source>
        <dbReference type="Proteomes" id="UP000283523"/>
    </source>
</evidence>
<dbReference type="Proteomes" id="UP000283523">
    <property type="component" value="Unassembled WGS sequence"/>
</dbReference>
<evidence type="ECO:0000256" key="2">
    <source>
        <dbReference type="ARBA" id="ARBA00023125"/>
    </source>
</evidence>
<keyword evidence="3" id="KW-0804">Transcription</keyword>
<keyword evidence="2" id="KW-0238">DNA-binding</keyword>
<gene>
    <name evidence="6" type="ORF">DYU11_29320</name>
</gene>